<dbReference type="InterPro" id="IPR001680">
    <property type="entry name" value="WD40_rpt"/>
</dbReference>
<dbReference type="Proteomes" id="UP000268321">
    <property type="component" value="Unassembled WGS sequence"/>
</dbReference>
<organism evidence="6 7">
    <name type="scientific">Metschnikowia bicuspidata</name>
    <dbReference type="NCBI Taxonomy" id="27322"/>
    <lineage>
        <taxon>Eukaryota</taxon>
        <taxon>Fungi</taxon>
        <taxon>Dikarya</taxon>
        <taxon>Ascomycota</taxon>
        <taxon>Saccharomycotina</taxon>
        <taxon>Pichiomycetes</taxon>
        <taxon>Metschnikowiaceae</taxon>
        <taxon>Metschnikowia</taxon>
    </lineage>
</organism>
<dbReference type="PROSITE" id="PS00678">
    <property type="entry name" value="WD_REPEATS_1"/>
    <property type="match status" value="1"/>
</dbReference>
<dbReference type="PANTHER" id="PTHR44040:SF1">
    <property type="entry name" value="RETINOBLASTOMA-BINDING PROTEIN 5"/>
    <property type="match status" value="1"/>
</dbReference>
<dbReference type="InterPro" id="IPR015943">
    <property type="entry name" value="WD40/YVTN_repeat-like_dom_sf"/>
</dbReference>
<evidence type="ECO:0000313" key="7">
    <source>
        <dbReference type="Proteomes" id="UP000268321"/>
    </source>
</evidence>
<dbReference type="InterPro" id="IPR036322">
    <property type="entry name" value="WD40_repeat_dom_sf"/>
</dbReference>
<evidence type="ECO:0000313" key="6">
    <source>
        <dbReference type="EMBL" id="RKP32233.1"/>
    </source>
</evidence>
<dbReference type="EMBL" id="ML004433">
    <property type="protein sequence ID" value="RKP32233.1"/>
    <property type="molecule type" value="Genomic_DNA"/>
</dbReference>
<dbReference type="OrthoDB" id="196858at2759"/>
<evidence type="ECO:0000256" key="2">
    <source>
        <dbReference type="ARBA" id="ARBA00022574"/>
    </source>
</evidence>
<dbReference type="SMART" id="SM00320">
    <property type="entry name" value="WD40"/>
    <property type="match status" value="6"/>
</dbReference>
<dbReference type="Pfam" id="PF00400">
    <property type="entry name" value="WD40"/>
    <property type="match status" value="2"/>
</dbReference>
<keyword evidence="3" id="KW-0677">Repeat</keyword>
<evidence type="ECO:0000256" key="5">
    <source>
        <dbReference type="PROSITE-ProRule" id="PRU00221"/>
    </source>
</evidence>
<proteinExistence type="predicted"/>
<dbReference type="Gene3D" id="2.130.10.10">
    <property type="entry name" value="YVTN repeat-like/Quinoprotein amine dehydrogenase"/>
    <property type="match status" value="2"/>
</dbReference>
<evidence type="ECO:0000256" key="3">
    <source>
        <dbReference type="ARBA" id="ARBA00022737"/>
    </source>
</evidence>
<gene>
    <name evidence="6" type="ORF">METBISCDRAFT_12531</name>
</gene>
<dbReference type="InterPro" id="IPR019775">
    <property type="entry name" value="WD40_repeat_CS"/>
</dbReference>
<evidence type="ECO:0000256" key="4">
    <source>
        <dbReference type="ARBA" id="ARBA00023242"/>
    </source>
</evidence>
<protein>
    <submittedName>
        <fullName evidence="6">WD40 repeat-like protein</fullName>
    </submittedName>
</protein>
<keyword evidence="2 5" id="KW-0853">WD repeat</keyword>
<keyword evidence="4" id="KW-0539">Nucleus</keyword>
<feature type="repeat" description="WD" evidence="5">
    <location>
        <begin position="65"/>
        <end position="106"/>
    </location>
</feature>
<accession>A0A4P9ZH07</accession>
<keyword evidence="7" id="KW-1185">Reference proteome</keyword>
<dbReference type="AlphaFoldDB" id="A0A4P9ZH07"/>
<name>A0A4P9ZH07_9ASCO</name>
<comment type="subcellular location">
    <subcellularLocation>
        <location evidence="1">Nucleus</location>
    </subcellularLocation>
</comment>
<dbReference type="PANTHER" id="PTHR44040">
    <property type="entry name" value="RETINOBLASTOMA-BINDING PROTEIN 5"/>
    <property type="match status" value="1"/>
</dbReference>
<dbReference type="InterPro" id="IPR037850">
    <property type="entry name" value="RBBP5/Swd1"/>
</dbReference>
<dbReference type="GO" id="GO:0048188">
    <property type="term" value="C:Set1C/COMPASS complex"/>
    <property type="evidence" value="ECO:0007669"/>
    <property type="project" value="InterPro"/>
</dbReference>
<evidence type="ECO:0000256" key="1">
    <source>
        <dbReference type="ARBA" id="ARBA00004123"/>
    </source>
</evidence>
<sequence>MNLALQDPFAVAKDFPDTLVHTLLYGHSVYIQFNRQGDYLASGLSNGTIVVYDLATNTIVCVLARAGHIRPITSLAWSQCGRYLLLSSQDWTCILWDLQLANATANDGPNRAILRRVLFDGPIWNTCLHPANPLLFVASLFENDPVLINVENEGAPVITSLATEPLEKRAADDDVNNDDDELIRTSAGAKHRTFVTAFDTSGNYIFAGTSQGWLNIIDAHTMHTVFLLRVTSSNMKTLVFSPDGRKLAVNSSDRVIRQFNLPDMVHSRDPALWEFEVEHRYQDVVNRLQWNTVAFSHNSEFLVASTFGQSSQDLYLWETSMGTLIKILEGSHEELIDVKWNYRKCMIGATGLDSGAVYLWLVQFPLKWSALAPDFVEIEENDEYEEKEDEFDIIDEVDLMKRRMEEEDTVVDIMTMDATDVRGFDTQTRSFVIPINYERCGA</sequence>
<dbReference type="PROSITE" id="PS50082">
    <property type="entry name" value="WD_REPEATS_2"/>
    <property type="match status" value="1"/>
</dbReference>
<dbReference type="SUPFAM" id="SSF50978">
    <property type="entry name" value="WD40 repeat-like"/>
    <property type="match status" value="1"/>
</dbReference>
<dbReference type="PROSITE" id="PS50294">
    <property type="entry name" value="WD_REPEATS_REGION"/>
    <property type="match status" value="1"/>
</dbReference>
<reference evidence="7" key="1">
    <citation type="journal article" date="2018" name="Nat. Microbiol.">
        <title>Leveraging single-cell genomics to expand the fungal tree of life.</title>
        <authorList>
            <person name="Ahrendt S.R."/>
            <person name="Quandt C.A."/>
            <person name="Ciobanu D."/>
            <person name="Clum A."/>
            <person name="Salamov A."/>
            <person name="Andreopoulos B."/>
            <person name="Cheng J.F."/>
            <person name="Woyke T."/>
            <person name="Pelin A."/>
            <person name="Henrissat B."/>
            <person name="Reynolds N.K."/>
            <person name="Benny G.L."/>
            <person name="Smith M.E."/>
            <person name="James T.Y."/>
            <person name="Grigoriev I.V."/>
        </authorList>
    </citation>
    <scope>NUCLEOTIDE SEQUENCE [LARGE SCALE GENOMIC DNA]</scope>
    <source>
        <strain evidence="7">Baker2002</strain>
    </source>
</reference>